<dbReference type="InterPro" id="IPR006015">
    <property type="entry name" value="Universal_stress_UspA"/>
</dbReference>
<name>A0A0P1FGW9_THAGE</name>
<evidence type="ECO:0000313" key="4">
    <source>
        <dbReference type="Proteomes" id="UP000051587"/>
    </source>
</evidence>
<dbReference type="Gene3D" id="3.40.50.620">
    <property type="entry name" value="HUPs"/>
    <property type="match status" value="1"/>
</dbReference>
<dbReference type="STRING" id="53501.SAMN04488043_101331"/>
<comment type="similarity">
    <text evidence="1">Belongs to the universal stress protein A family.</text>
</comment>
<dbReference type="SUPFAM" id="SSF52402">
    <property type="entry name" value="Adenine nucleotide alpha hydrolases-like"/>
    <property type="match status" value="1"/>
</dbReference>
<dbReference type="InterPro" id="IPR014729">
    <property type="entry name" value="Rossmann-like_a/b/a_fold"/>
</dbReference>
<dbReference type="RefSeq" id="WP_058263634.1">
    <property type="nucleotide sequence ID" value="NZ_CP051181.1"/>
</dbReference>
<protein>
    <submittedName>
        <fullName evidence="3">Universal stress protein F</fullName>
    </submittedName>
</protein>
<dbReference type="PRINTS" id="PR01438">
    <property type="entry name" value="UNVRSLSTRESS"/>
</dbReference>
<dbReference type="PANTHER" id="PTHR46268">
    <property type="entry name" value="STRESS RESPONSE PROTEIN NHAX"/>
    <property type="match status" value="1"/>
</dbReference>
<evidence type="ECO:0000313" key="3">
    <source>
        <dbReference type="EMBL" id="CUH67302.1"/>
    </source>
</evidence>
<dbReference type="CDD" id="cd00293">
    <property type="entry name" value="USP-like"/>
    <property type="match status" value="1"/>
</dbReference>
<dbReference type="Proteomes" id="UP000051587">
    <property type="component" value="Unassembled WGS sequence"/>
</dbReference>
<dbReference type="OrthoDB" id="9792500at2"/>
<organism evidence="3 4">
    <name type="scientific">Thalassovita gelatinovora</name>
    <name type="common">Thalassobius gelatinovorus</name>
    <dbReference type="NCBI Taxonomy" id="53501"/>
    <lineage>
        <taxon>Bacteria</taxon>
        <taxon>Pseudomonadati</taxon>
        <taxon>Pseudomonadota</taxon>
        <taxon>Alphaproteobacteria</taxon>
        <taxon>Rhodobacterales</taxon>
        <taxon>Roseobacteraceae</taxon>
        <taxon>Thalassovita</taxon>
    </lineage>
</organism>
<feature type="domain" description="UspA" evidence="2">
    <location>
        <begin position="1"/>
        <end position="135"/>
    </location>
</feature>
<dbReference type="PANTHER" id="PTHR46268:SF6">
    <property type="entry name" value="UNIVERSAL STRESS PROTEIN UP12"/>
    <property type="match status" value="1"/>
</dbReference>
<evidence type="ECO:0000259" key="2">
    <source>
        <dbReference type="Pfam" id="PF00582"/>
    </source>
</evidence>
<gene>
    <name evidence="3" type="primary">uspF</name>
    <name evidence="3" type="ORF">TG4357_02929</name>
</gene>
<accession>A0A0P1FGW9</accession>
<proteinExistence type="inferred from homology"/>
<dbReference type="AlphaFoldDB" id="A0A0P1FGW9"/>
<dbReference type="InterPro" id="IPR006016">
    <property type="entry name" value="UspA"/>
</dbReference>
<evidence type="ECO:0000256" key="1">
    <source>
        <dbReference type="ARBA" id="ARBA00008791"/>
    </source>
</evidence>
<dbReference type="Pfam" id="PF00582">
    <property type="entry name" value="Usp"/>
    <property type="match status" value="1"/>
</dbReference>
<keyword evidence="4" id="KW-1185">Reference proteome</keyword>
<sequence>MYENVLVPVSFEENRDSIGALEIAGAIRSDTGKITLLHVMEEVPGYALTYIPADFHDSAQLSIAEELTKIAGDIENINVRVVDGHSGRTIVDYAEENGIDCIVIASHRPGMQNLLLGSTATQVVRHAKCAVHVLR</sequence>
<reference evidence="3 4" key="1">
    <citation type="submission" date="2015-09" db="EMBL/GenBank/DDBJ databases">
        <authorList>
            <consortium name="Swine Surveillance"/>
        </authorList>
    </citation>
    <scope>NUCLEOTIDE SEQUENCE [LARGE SCALE GENOMIC DNA]</scope>
    <source>
        <strain evidence="3 4">CECT 4357</strain>
    </source>
</reference>
<dbReference type="EMBL" id="CYSA01000026">
    <property type="protein sequence ID" value="CUH67302.1"/>
    <property type="molecule type" value="Genomic_DNA"/>
</dbReference>